<reference evidence="1" key="1">
    <citation type="journal article" date="2020" name="bioRxiv">
        <title>Hybrid origin of Populus tomentosa Carr. identified through genome sequencing and phylogenomic analysis.</title>
        <authorList>
            <person name="An X."/>
            <person name="Gao K."/>
            <person name="Chen Z."/>
            <person name="Li J."/>
            <person name="Yang X."/>
            <person name="Yang X."/>
            <person name="Zhou J."/>
            <person name="Guo T."/>
            <person name="Zhao T."/>
            <person name="Huang S."/>
            <person name="Miao D."/>
            <person name="Khan W.U."/>
            <person name="Rao P."/>
            <person name="Ye M."/>
            <person name="Lei B."/>
            <person name="Liao W."/>
            <person name="Wang J."/>
            <person name="Ji L."/>
            <person name="Li Y."/>
            <person name="Guo B."/>
            <person name="Mustafa N.S."/>
            <person name="Li S."/>
            <person name="Yun Q."/>
            <person name="Keller S.R."/>
            <person name="Mao J."/>
            <person name="Zhang R."/>
            <person name="Strauss S.H."/>
        </authorList>
    </citation>
    <scope>NUCLEOTIDE SEQUENCE</scope>
    <source>
        <strain evidence="1">GM15</strain>
        <tissue evidence="1">Leaf</tissue>
    </source>
</reference>
<evidence type="ECO:0000313" key="1">
    <source>
        <dbReference type="EMBL" id="KAG6752972.1"/>
    </source>
</evidence>
<sequence length="109" mass="12232">MLCAQKLRLHLIGNPRIPSENYTFISIKGGIPDRLKLLIRLSGGPPLIDRGNLKSPLCGFTSKYLKKHEMRAQEKAKRKLGDIGEPWVEDKGHDQTVFSDEYFASVPGV</sequence>
<dbReference type="OrthoDB" id="10391026at2759"/>
<evidence type="ECO:0000313" key="2">
    <source>
        <dbReference type="Proteomes" id="UP000886885"/>
    </source>
</evidence>
<organism evidence="1 2">
    <name type="scientific">Populus tomentosa</name>
    <name type="common">Chinese white poplar</name>
    <dbReference type="NCBI Taxonomy" id="118781"/>
    <lineage>
        <taxon>Eukaryota</taxon>
        <taxon>Viridiplantae</taxon>
        <taxon>Streptophyta</taxon>
        <taxon>Embryophyta</taxon>
        <taxon>Tracheophyta</taxon>
        <taxon>Spermatophyta</taxon>
        <taxon>Magnoliopsida</taxon>
        <taxon>eudicotyledons</taxon>
        <taxon>Gunneridae</taxon>
        <taxon>Pentapetalae</taxon>
        <taxon>rosids</taxon>
        <taxon>fabids</taxon>
        <taxon>Malpighiales</taxon>
        <taxon>Salicaceae</taxon>
        <taxon>Saliceae</taxon>
        <taxon>Populus</taxon>
    </lineage>
</organism>
<comment type="caution">
    <text evidence="1">The sequence shown here is derived from an EMBL/GenBank/DDBJ whole genome shotgun (WGS) entry which is preliminary data.</text>
</comment>
<dbReference type="EMBL" id="JAAWWB010000024">
    <property type="protein sequence ID" value="KAG6752972.1"/>
    <property type="molecule type" value="Genomic_DNA"/>
</dbReference>
<accession>A0A8X7YPU9</accession>
<dbReference type="AlphaFoldDB" id="A0A8X7YPU9"/>
<name>A0A8X7YPU9_POPTO</name>
<protein>
    <submittedName>
        <fullName evidence="1">Uncharacterized protein</fullName>
    </submittedName>
</protein>
<gene>
    <name evidence="1" type="ORF">POTOM_043014</name>
</gene>
<keyword evidence="2" id="KW-1185">Reference proteome</keyword>
<dbReference type="Proteomes" id="UP000886885">
    <property type="component" value="Chromosome 12D"/>
</dbReference>
<proteinExistence type="predicted"/>